<sequence length="446" mass="47416">MQRIAVRSLQPAPIHAVVVLQVSDGRLHRLASLQPAALLICQAFERAPVDDLNAGIGRIHTAKAQVHHHLFRCACCVLAQDPGLLQLLVQRVAVIGGAGEAARADHQALFVRDGHADLHPELVGLARLALADALHFGRVQGIEFVLAIGLLSMDALGALHQRVQILQRRRRGLAGLPDLALHLAQYDAQDRALAFEDLAQALELPGMGVAAGFAPQRLGFFGQGLLERDARALGRRHQLVPRVLHQAPIHRMSNGLLLHGGVHDQPFELGGHDGLGGHRGVDGGLEQFLDPGLTDGRAKTPDLRGIAGQARLIERHAAEVLPDHVLRPALHQFLVAELVSVLQVQQAGHQANGKAWAAGSGNTGTGHLHRGAEQIVLRHRATAPPRDLRAPCERNAAPTPPRSAPRAADGPAPPAGGADRSSRPRAGGRSRRSGCGPSVKLPGIRC</sequence>
<feature type="region of interest" description="Disordered" evidence="1">
    <location>
        <begin position="382"/>
        <end position="446"/>
    </location>
</feature>
<dbReference type="HOGENOM" id="CLU_613865_0_0_6"/>
<dbReference type="AlphaFoldDB" id="Q5H097"/>
<name>Q5H097_XANOR</name>
<dbReference type="KEGG" id="xoo:XOO2370"/>
<evidence type="ECO:0000313" key="2">
    <source>
        <dbReference type="EMBL" id="AAW75624.1"/>
    </source>
</evidence>
<evidence type="ECO:0000313" key="3">
    <source>
        <dbReference type="Proteomes" id="UP000006735"/>
    </source>
</evidence>
<reference evidence="2 3" key="1">
    <citation type="journal article" date="2005" name="Nucleic Acids Res.">
        <title>The genome sequence of Xanthomonas oryzae pathovar oryzae KACC10331, the bacterial blight pathogen of rice.</title>
        <authorList>
            <person name="Lee B.M."/>
            <person name="Park Y.J."/>
            <person name="Park D.S."/>
            <person name="Kang H.W."/>
            <person name="Kim J.G."/>
            <person name="Song E.S."/>
            <person name="Park I.C."/>
            <person name="Yoon U.H."/>
            <person name="Hahn J.H."/>
            <person name="Koo B.S."/>
            <person name="Lee G.B."/>
            <person name="Kim H."/>
            <person name="Park H.S."/>
            <person name="Yoon K.O."/>
            <person name="Kim J.H."/>
            <person name="Jung C.H."/>
            <person name="Koh N.H."/>
            <person name="Seo J.S."/>
            <person name="Go S.J."/>
        </authorList>
    </citation>
    <scope>NUCLEOTIDE SEQUENCE [LARGE SCALE GENOMIC DNA]</scope>
    <source>
        <strain evidence="3">KACC10331 / KXO85</strain>
    </source>
</reference>
<dbReference type="Proteomes" id="UP000006735">
    <property type="component" value="Chromosome"/>
</dbReference>
<keyword evidence="3" id="KW-1185">Reference proteome</keyword>
<protein>
    <submittedName>
        <fullName evidence="2">NagN</fullName>
    </submittedName>
</protein>
<dbReference type="EMBL" id="AE013598">
    <property type="protein sequence ID" value="AAW75624.1"/>
    <property type="molecule type" value="Genomic_DNA"/>
</dbReference>
<proteinExistence type="predicted"/>
<accession>Q5H097</accession>
<evidence type="ECO:0000256" key="1">
    <source>
        <dbReference type="SAM" id="MobiDB-lite"/>
    </source>
</evidence>
<gene>
    <name evidence="2" type="primary">nagN</name>
    <name evidence="2" type="ordered locus">XOO2370</name>
</gene>
<dbReference type="STRING" id="291331.XOO2370"/>
<organism evidence="2 3">
    <name type="scientific">Xanthomonas oryzae pv. oryzae (strain KACC10331 / KXO85)</name>
    <dbReference type="NCBI Taxonomy" id="291331"/>
    <lineage>
        <taxon>Bacteria</taxon>
        <taxon>Pseudomonadati</taxon>
        <taxon>Pseudomonadota</taxon>
        <taxon>Gammaproteobacteria</taxon>
        <taxon>Lysobacterales</taxon>
        <taxon>Lysobacteraceae</taxon>
        <taxon>Xanthomonas</taxon>
    </lineage>
</organism>
<feature type="compositionally biased region" description="Low complexity" evidence="1">
    <location>
        <begin position="404"/>
        <end position="425"/>
    </location>
</feature>